<gene>
    <name evidence="2" type="ORF">VTL71DRAFT_1817</name>
</gene>
<name>A0ABR4CCJ1_9HELO</name>
<comment type="caution">
    <text evidence="2">The sequence shown here is derived from an EMBL/GenBank/DDBJ whole genome shotgun (WGS) entry which is preliminary data.</text>
</comment>
<accession>A0ABR4CCJ1</accession>
<feature type="region of interest" description="Disordered" evidence="1">
    <location>
        <begin position="51"/>
        <end position="89"/>
    </location>
</feature>
<evidence type="ECO:0000256" key="1">
    <source>
        <dbReference type="SAM" id="MobiDB-lite"/>
    </source>
</evidence>
<organism evidence="2 3">
    <name type="scientific">Oculimacula yallundae</name>
    <dbReference type="NCBI Taxonomy" id="86028"/>
    <lineage>
        <taxon>Eukaryota</taxon>
        <taxon>Fungi</taxon>
        <taxon>Dikarya</taxon>
        <taxon>Ascomycota</taxon>
        <taxon>Pezizomycotina</taxon>
        <taxon>Leotiomycetes</taxon>
        <taxon>Helotiales</taxon>
        <taxon>Ploettnerulaceae</taxon>
        <taxon>Oculimacula</taxon>
    </lineage>
</organism>
<evidence type="ECO:0000313" key="3">
    <source>
        <dbReference type="Proteomes" id="UP001595075"/>
    </source>
</evidence>
<dbReference type="Proteomes" id="UP001595075">
    <property type="component" value="Unassembled WGS sequence"/>
</dbReference>
<keyword evidence="3" id="KW-1185">Reference proteome</keyword>
<protein>
    <submittedName>
        <fullName evidence="2">Uncharacterized protein</fullName>
    </submittedName>
</protein>
<dbReference type="EMBL" id="JAZHXI010000010">
    <property type="protein sequence ID" value="KAL2067392.1"/>
    <property type="molecule type" value="Genomic_DNA"/>
</dbReference>
<reference evidence="2 3" key="1">
    <citation type="journal article" date="2024" name="Commun. Biol.">
        <title>Comparative genomic analysis of thermophilic fungi reveals convergent evolutionary adaptations and gene losses.</title>
        <authorList>
            <person name="Steindorff A.S."/>
            <person name="Aguilar-Pontes M.V."/>
            <person name="Robinson A.J."/>
            <person name="Andreopoulos B."/>
            <person name="LaButti K."/>
            <person name="Kuo A."/>
            <person name="Mondo S."/>
            <person name="Riley R."/>
            <person name="Otillar R."/>
            <person name="Haridas S."/>
            <person name="Lipzen A."/>
            <person name="Grimwood J."/>
            <person name="Schmutz J."/>
            <person name="Clum A."/>
            <person name="Reid I.D."/>
            <person name="Moisan M.C."/>
            <person name="Butler G."/>
            <person name="Nguyen T.T.M."/>
            <person name="Dewar K."/>
            <person name="Conant G."/>
            <person name="Drula E."/>
            <person name="Henrissat B."/>
            <person name="Hansel C."/>
            <person name="Singer S."/>
            <person name="Hutchinson M.I."/>
            <person name="de Vries R.P."/>
            <person name="Natvig D.O."/>
            <person name="Powell A.J."/>
            <person name="Tsang A."/>
            <person name="Grigoriev I.V."/>
        </authorList>
    </citation>
    <scope>NUCLEOTIDE SEQUENCE [LARGE SCALE GENOMIC DNA]</scope>
    <source>
        <strain evidence="2 3">CBS 494.80</strain>
    </source>
</reference>
<feature type="non-terminal residue" evidence="2">
    <location>
        <position position="89"/>
    </location>
</feature>
<proteinExistence type="predicted"/>
<sequence>MKRRKTTKLPRTETVPQVIQVWTSFLLPCVTRPYLKLLQKYLNHLKGEPAAAVEYRKPPRRPGHPERISTPPLPNAVEQTLGLPPGLSL</sequence>
<evidence type="ECO:0000313" key="2">
    <source>
        <dbReference type="EMBL" id="KAL2067392.1"/>
    </source>
</evidence>